<dbReference type="Proteomes" id="UP000000763">
    <property type="component" value="Chromosome 6"/>
</dbReference>
<proteinExistence type="predicted"/>
<gene>
    <name evidence="1" type="primary">P0501G08.1</name>
</gene>
<evidence type="ECO:0000313" key="1">
    <source>
        <dbReference type="EMBL" id="BAD53467.1"/>
    </source>
</evidence>
<name>Q5ZA56_ORYSJ</name>
<reference evidence="2" key="1">
    <citation type="journal article" date="2005" name="Nature">
        <title>The map-based sequence of the rice genome.</title>
        <authorList>
            <consortium name="International rice genome sequencing project (IRGSP)"/>
            <person name="Matsumoto T."/>
            <person name="Wu J."/>
            <person name="Kanamori H."/>
            <person name="Katayose Y."/>
            <person name="Fujisawa M."/>
            <person name="Namiki N."/>
            <person name="Mizuno H."/>
            <person name="Yamamoto K."/>
            <person name="Antonio B.A."/>
            <person name="Baba T."/>
            <person name="Sakata K."/>
            <person name="Nagamura Y."/>
            <person name="Aoki H."/>
            <person name="Arikawa K."/>
            <person name="Arita K."/>
            <person name="Bito T."/>
            <person name="Chiden Y."/>
            <person name="Fujitsuka N."/>
            <person name="Fukunaka R."/>
            <person name="Hamada M."/>
            <person name="Harada C."/>
            <person name="Hayashi A."/>
            <person name="Hijishita S."/>
            <person name="Honda M."/>
            <person name="Hosokawa S."/>
            <person name="Ichikawa Y."/>
            <person name="Idonuma A."/>
            <person name="Iijima M."/>
            <person name="Ikeda M."/>
            <person name="Ikeno M."/>
            <person name="Ito K."/>
            <person name="Ito S."/>
            <person name="Ito T."/>
            <person name="Ito Y."/>
            <person name="Ito Y."/>
            <person name="Iwabuchi A."/>
            <person name="Kamiya K."/>
            <person name="Karasawa W."/>
            <person name="Kurita K."/>
            <person name="Katagiri S."/>
            <person name="Kikuta A."/>
            <person name="Kobayashi H."/>
            <person name="Kobayashi N."/>
            <person name="Machita K."/>
            <person name="Maehara T."/>
            <person name="Masukawa M."/>
            <person name="Mizubayashi T."/>
            <person name="Mukai Y."/>
            <person name="Nagasaki H."/>
            <person name="Nagata Y."/>
            <person name="Naito S."/>
            <person name="Nakashima M."/>
            <person name="Nakama Y."/>
            <person name="Nakamichi Y."/>
            <person name="Nakamura M."/>
            <person name="Meguro A."/>
            <person name="Negishi M."/>
            <person name="Ohta I."/>
            <person name="Ohta T."/>
            <person name="Okamoto M."/>
            <person name="Ono N."/>
            <person name="Saji S."/>
            <person name="Sakaguchi M."/>
            <person name="Sakai K."/>
            <person name="Shibata M."/>
            <person name="Shimokawa T."/>
            <person name="Song J."/>
            <person name="Takazaki Y."/>
            <person name="Terasawa K."/>
            <person name="Tsugane M."/>
            <person name="Tsuji K."/>
            <person name="Ueda S."/>
            <person name="Waki K."/>
            <person name="Yamagata H."/>
            <person name="Yamamoto M."/>
            <person name="Yamamoto S."/>
            <person name="Yamane H."/>
            <person name="Yoshiki S."/>
            <person name="Yoshihara R."/>
            <person name="Yukawa K."/>
            <person name="Zhong H."/>
            <person name="Yano M."/>
            <person name="Yuan Q."/>
            <person name="Ouyang S."/>
            <person name="Liu J."/>
            <person name="Jones K.M."/>
            <person name="Gansberger K."/>
            <person name="Moffat K."/>
            <person name="Hill J."/>
            <person name="Bera J."/>
            <person name="Fadrosh D."/>
            <person name="Jin S."/>
            <person name="Johri S."/>
            <person name="Kim M."/>
            <person name="Overton L."/>
            <person name="Reardon M."/>
            <person name="Tsitrin T."/>
            <person name="Vuong H."/>
            <person name="Weaver B."/>
            <person name="Ciecko A."/>
            <person name="Tallon L."/>
            <person name="Jackson J."/>
            <person name="Pai G."/>
            <person name="Aken S.V."/>
            <person name="Utterback T."/>
            <person name="Reidmuller S."/>
            <person name="Feldblyum T."/>
            <person name="Hsiao J."/>
            <person name="Zismann V."/>
            <person name="Iobst S."/>
            <person name="de Vazeille A.R."/>
            <person name="Buell C.R."/>
            <person name="Ying K."/>
            <person name="Li Y."/>
            <person name="Lu T."/>
            <person name="Huang Y."/>
            <person name="Zhao Q."/>
            <person name="Feng Q."/>
            <person name="Zhang L."/>
            <person name="Zhu J."/>
            <person name="Weng Q."/>
            <person name="Mu J."/>
            <person name="Lu Y."/>
            <person name="Fan D."/>
            <person name="Liu Y."/>
            <person name="Guan J."/>
            <person name="Zhang Y."/>
            <person name="Yu S."/>
            <person name="Liu X."/>
            <person name="Zhang Y."/>
            <person name="Hong G."/>
            <person name="Han B."/>
            <person name="Choisne N."/>
            <person name="Demange N."/>
            <person name="Orjeda G."/>
            <person name="Samain S."/>
            <person name="Cattolico L."/>
            <person name="Pelletier E."/>
            <person name="Couloux A."/>
            <person name="Segurens B."/>
            <person name="Wincker P."/>
            <person name="D'Hont A."/>
            <person name="Scarpelli C."/>
            <person name="Weissenbach J."/>
            <person name="Salanoubat M."/>
            <person name="Quetier F."/>
            <person name="Yu Y."/>
            <person name="Kim H.R."/>
            <person name="Rambo T."/>
            <person name="Currie J."/>
            <person name="Collura K."/>
            <person name="Luo M."/>
            <person name="Yang T."/>
            <person name="Ammiraju J.S.S."/>
            <person name="Engler F."/>
            <person name="Soderlund C."/>
            <person name="Wing R.A."/>
            <person name="Palmer L.E."/>
            <person name="de la Bastide M."/>
            <person name="Spiegel L."/>
            <person name="Nascimento L."/>
            <person name="Zutavern T."/>
            <person name="O'Shaughnessy A."/>
            <person name="Dike S."/>
            <person name="Dedhia N."/>
            <person name="Preston R."/>
            <person name="Balija V."/>
            <person name="McCombie W.R."/>
            <person name="Chow T."/>
            <person name="Chen H."/>
            <person name="Chung M."/>
            <person name="Chen C."/>
            <person name="Shaw J."/>
            <person name="Wu H."/>
            <person name="Hsiao K."/>
            <person name="Chao Y."/>
            <person name="Chu M."/>
            <person name="Cheng C."/>
            <person name="Hour A."/>
            <person name="Lee P."/>
            <person name="Lin S."/>
            <person name="Lin Y."/>
            <person name="Liou J."/>
            <person name="Liu S."/>
            <person name="Hsing Y."/>
            <person name="Raghuvanshi S."/>
            <person name="Mohanty A."/>
            <person name="Bharti A.K."/>
            <person name="Gaur A."/>
            <person name="Gupta V."/>
            <person name="Kumar D."/>
            <person name="Ravi V."/>
            <person name="Vij S."/>
            <person name="Kapur A."/>
            <person name="Khurana P."/>
            <person name="Khurana P."/>
            <person name="Khurana J.P."/>
            <person name="Tyagi A.K."/>
            <person name="Gaikwad K."/>
            <person name="Singh A."/>
            <person name="Dalal V."/>
            <person name="Srivastava S."/>
            <person name="Dixit A."/>
            <person name="Pal A.K."/>
            <person name="Ghazi I.A."/>
            <person name="Yadav M."/>
            <person name="Pandit A."/>
            <person name="Bhargava A."/>
            <person name="Sureshbabu K."/>
            <person name="Batra K."/>
            <person name="Sharma T.R."/>
            <person name="Mohapatra T."/>
            <person name="Singh N.K."/>
            <person name="Messing J."/>
            <person name="Nelson A.B."/>
            <person name="Fuks G."/>
            <person name="Kavchok S."/>
            <person name="Keizer G."/>
            <person name="Linton E."/>
            <person name="Llaca V."/>
            <person name="Song R."/>
            <person name="Tanyolac B."/>
            <person name="Young S."/>
            <person name="Ho-Il K."/>
            <person name="Hahn J.H."/>
            <person name="Sangsakoo G."/>
            <person name="Vanavichit A."/>
            <person name="de Mattos Luiz.A.T."/>
            <person name="Zimmer P.D."/>
            <person name="Malone G."/>
            <person name="Dellagostin O."/>
            <person name="de Oliveira A.C."/>
            <person name="Bevan M."/>
            <person name="Bancroft I."/>
            <person name="Minx P."/>
            <person name="Cordum H."/>
            <person name="Wilson R."/>
            <person name="Cheng Z."/>
            <person name="Jin W."/>
            <person name="Jiang J."/>
            <person name="Leong S.A."/>
            <person name="Iwama H."/>
            <person name="Gojobori T."/>
            <person name="Itoh T."/>
            <person name="Niimura Y."/>
            <person name="Fujii Y."/>
            <person name="Habara T."/>
            <person name="Sakai H."/>
            <person name="Sato Y."/>
            <person name="Wilson G."/>
            <person name="Kumar K."/>
            <person name="McCouch S."/>
            <person name="Juretic N."/>
            <person name="Hoen D."/>
            <person name="Wright S."/>
            <person name="Bruskiewich R."/>
            <person name="Bureau T."/>
            <person name="Miyao A."/>
            <person name="Hirochika H."/>
            <person name="Nishikawa T."/>
            <person name="Kadowaki K."/>
            <person name="Sugiura M."/>
            <person name="Burr B."/>
            <person name="Sasaki T."/>
        </authorList>
    </citation>
    <scope>NUCLEOTIDE SEQUENCE [LARGE SCALE GENOMIC DNA]</scope>
    <source>
        <strain evidence="2">cv. Nipponbare</strain>
    </source>
</reference>
<dbReference type="EMBL" id="AP003524">
    <property type="protein sequence ID" value="BAD53467.1"/>
    <property type="molecule type" value="Genomic_DNA"/>
</dbReference>
<sequence length="116" mass="12668">MGTRIFIQVRAPELLGNSPTSCWPKPVIALIHHNHTSTIFGVAYLTVIDLAAGSPTLVDDGVVFLLESAFSEVRDSARFLSLVPVGTIWGFPRLISDVDIWQLVLAYVGLYVDLVS</sequence>
<organism evidence="1 2">
    <name type="scientific">Oryza sativa subsp. japonica</name>
    <name type="common">Rice</name>
    <dbReference type="NCBI Taxonomy" id="39947"/>
    <lineage>
        <taxon>Eukaryota</taxon>
        <taxon>Viridiplantae</taxon>
        <taxon>Streptophyta</taxon>
        <taxon>Embryophyta</taxon>
        <taxon>Tracheophyta</taxon>
        <taxon>Spermatophyta</taxon>
        <taxon>Magnoliopsida</taxon>
        <taxon>Liliopsida</taxon>
        <taxon>Poales</taxon>
        <taxon>Poaceae</taxon>
        <taxon>BOP clade</taxon>
        <taxon>Oryzoideae</taxon>
        <taxon>Oryzeae</taxon>
        <taxon>Oryzinae</taxon>
        <taxon>Oryza</taxon>
        <taxon>Oryza sativa</taxon>
    </lineage>
</organism>
<protein>
    <submittedName>
        <fullName evidence="1">Uncharacterized protein</fullName>
    </submittedName>
</protein>
<dbReference type="AlphaFoldDB" id="Q5ZA56"/>
<accession>Q5ZA56</accession>
<evidence type="ECO:0000313" key="2">
    <source>
        <dbReference type="Proteomes" id="UP000000763"/>
    </source>
</evidence>
<reference evidence="2" key="2">
    <citation type="journal article" date="2008" name="Nucleic Acids Res.">
        <title>The rice annotation project database (RAP-DB): 2008 update.</title>
        <authorList>
            <consortium name="The rice annotation project (RAP)"/>
        </authorList>
    </citation>
    <scope>GENOME REANNOTATION</scope>
    <source>
        <strain evidence="2">cv. Nipponbare</strain>
    </source>
</reference>